<comment type="subcellular location">
    <subcellularLocation>
        <location evidence="1">Membrane</location>
    </subcellularLocation>
    <subcellularLocation>
        <location evidence="2">Secreted</location>
    </subcellularLocation>
</comment>
<dbReference type="Gene3D" id="3.20.20.80">
    <property type="entry name" value="Glycosidases"/>
    <property type="match status" value="1"/>
</dbReference>
<dbReference type="PRINTS" id="PR01488">
    <property type="entry name" value="RTXTOXINA"/>
</dbReference>
<evidence type="ECO:0000313" key="10">
    <source>
        <dbReference type="Proteomes" id="UP000681356"/>
    </source>
</evidence>
<reference evidence="9" key="1">
    <citation type="submission" date="2021-04" db="EMBL/GenBank/DDBJ databases">
        <authorList>
            <person name="Yoon J."/>
        </authorList>
    </citation>
    <scope>NUCLEOTIDE SEQUENCE</scope>
    <source>
        <strain evidence="9">KMU-90</strain>
    </source>
</reference>
<feature type="region of interest" description="Disordered" evidence="8">
    <location>
        <begin position="616"/>
        <end position="643"/>
    </location>
</feature>
<keyword evidence="7" id="KW-0472">Membrane</keyword>
<evidence type="ECO:0000256" key="7">
    <source>
        <dbReference type="ARBA" id="ARBA00023136"/>
    </source>
</evidence>
<keyword evidence="5" id="KW-0677">Repeat</keyword>
<dbReference type="InterPro" id="IPR011049">
    <property type="entry name" value="Serralysin-like_metalloprot_C"/>
</dbReference>
<gene>
    <name evidence="9" type="ORF">KB874_20365</name>
</gene>
<dbReference type="AlphaFoldDB" id="A0A8J7WK23"/>
<organism evidence="9 10">
    <name type="scientific">Thetidibacter halocola</name>
    <dbReference type="NCBI Taxonomy" id="2827239"/>
    <lineage>
        <taxon>Bacteria</taxon>
        <taxon>Pseudomonadati</taxon>
        <taxon>Pseudomonadota</taxon>
        <taxon>Alphaproteobacteria</taxon>
        <taxon>Rhodobacterales</taxon>
        <taxon>Roseobacteraceae</taxon>
        <taxon>Thetidibacter</taxon>
    </lineage>
</organism>
<evidence type="ECO:0000256" key="8">
    <source>
        <dbReference type="SAM" id="MobiDB-lite"/>
    </source>
</evidence>
<protein>
    <submittedName>
        <fullName evidence="9">Calcium-binding protein</fullName>
    </submittedName>
</protein>
<dbReference type="InterPro" id="IPR050557">
    <property type="entry name" value="RTX_toxin/Mannuronan_C5-epim"/>
</dbReference>
<dbReference type="GO" id="GO:0090729">
    <property type="term" value="F:toxin activity"/>
    <property type="evidence" value="ECO:0007669"/>
    <property type="project" value="UniProtKB-KW"/>
</dbReference>
<keyword evidence="10" id="KW-1185">Reference proteome</keyword>
<dbReference type="InterPro" id="IPR001343">
    <property type="entry name" value="Hemolysn_Ca-bd"/>
</dbReference>
<dbReference type="InterPro" id="IPR018511">
    <property type="entry name" value="Hemolysin-typ_Ca-bd_CS"/>
</dbReference>
<feature type="compositionally biased region" description="Pro residues" evidence="8">
    <location>
        <begin position="702"/>
        <end position="716"/>
    </location>
</feature>
<dbReference type="SUPFAM" id="SSF51120">
    <property type="entry name" value="beta-Roll"/>
    <property type="match status" value="4"/>
</dbReference>
<dbReference type="SUPFAM" id="SSF51445">
    <property type="entry name" value="(Trans)glycosidases"/>
    <property type="match status" value="1"/>
</dbReference>
<dbReference type="PRINTS" id="PR00313">
    <property type="entry name" value="CABNDNGRPT"/>
</dbReference>
<evidence type="ECO:0000256" key="6">
    <source>
        <dbReference type="ARBA" id="ARBA00023026"/>
    </source>
</evidence>
<dbReference type="GO" id="GO:0005509">
    <property type="term" value="F:calcium ion binding"/>
    <property type="evidence" value="ECO:0007669"/>
    <property type="project" value="InterPro"/>
</dbReference>
<proteinExistence type="predicted"/>
<evidence type="ECO:0000256" key="1">
    <source>
        <dbReference type="ARBA" id="ARBA00004370"/>
    </source>
</evidence>
<dbReference type="InterPro" id="IPR003995">
    <property type="entry name" value="RTX_toxin_determinant-A"/>
</dbReference>
<keyword evidence="6" id="KW-0843">Virulence</keyword>
<keyword evidence="3" id="KW-0964">Secreted</keyword>
<dbReference type="GO" id="GO:0016020">
    <property type="term" value="C:membrane"/>
    <property type="evidence" value="ECO:0007669"/>
    <property type="project" value="UniProtKB-SubCell"/>
</dbReference>
<dbReference type="PANTHER" id="PTHR38340">
    <property type="entry name" value="S-LAYER PROTEIN"/>
    <property type="match status" value="1"/>
</dbReference>
<dbReference type="PANTHER" id="PTHR38340:SF1">
    <property type="entry name" value="S-LAYER PROTEIN"/>
    <property type="match status" value="1"/>
</dbReference>
<sequence length="1091" mass="116043">MANFSLSHTGSAGTGWRVNAEQFAANALHGVNFQSGASFAPTDDFAAAVEAVGVRHLRFPGGHVENTIDVTRLENGRLRAEIRDFLDWCVANSSPGHEFQVTFVLPTKVNYTQKQIADFVHLLMSEYGDVISAFEIGNEYSIGDKETNANRSIHPEYIPGSDHIAAMNEAEYGIAANRTILGVQDALDRLAVTHRAEGWDPAILVQMSEPSGKASSYKGSGNYDLANEAIVSMLSARAIAAIDGTVAHYYYNKGHEDDPAFAHDWTEIRRLDERLANFNEHLGKQVDLYITEWNVLTSNYDQLGLVGASVILEMFESMVRMGVKDAHVWPLQHRTGNTMAGDRMDGEADLSITGTALKMMADRLYPEQSETGRTVRFESMDSRWSGAAAAVEINHYASVYGDVLYISLRDDAPGSVTLDLSRLLTGAADAELRQLGIAPGSSDGFSDFAHDNGLNRISKRYIDQAELNELSRLAFFDPNNPNHVDYRNGAIRTYLPDPDTIFPLVANPRQIEDYYFAGEADVRAQLRDITGRLGGDGRAVLQMRPYEVVEVTIDRAWQQTGGNGNDSLLGGSGLDVLSGLGGNDTLRGGERDDTLLGGTGDDLLLGGSGDDLLDGGGGTDTLLGHDGNDTIRTGSGQSRVDGGAGTDLLEIAANRAEMTFVHEGGVLVARGASHVIRIEGIETVRFQNGVVALSDLVNVPPLSEPPPPDDPTPPPTGTNRLVTGTDGADRLTGGTGNDTIRAMAGNDLVHLRQGNDLFEEAATSFTSDNDTVFGGHGDDVMRGLGGNDVYYGEWGNDRLTGGAGADRLFGGDGSDTIEGGAGNDHVYGGRHNDVLRGLDGLDSIVGAGGDDWIQGGAGGDTLRGGAGTDTIEGGDGRDLVWLGGGNDLYTDTDQDGVDGRDTVYGNGGNDRIATGGGNDLIYGHRGSDTLLGGAGDDMLFGGDQDDRLEGGTGHDTVVGGNGRDLVFMEDGDDVWLDNDQLEFGNDTVFGGAGEDVFYSRRGDDRLTGGAGADTFVFAAQIDRDVITDFQVGIDQLRIDTGLWGGPLTEARLEAISTVVGGNLVLDFGGGHSLTLQGVTETDSLWQDIVLA</sequence>
<dbReference type="EMBL" id="JAGTUU010000009">
    <property type="protein sequence ID" value="MBS0126444.1"/>
    <property type="molecule type" value="Genomic_DNA"/>
</dbReference>
<evidence type="ECO:0000256" key="3">
    <source>
        <dbReference type="ARBA" id="ARBA00022525"/>
    </source>
</evidence>
<keyword evidence="4" id="KW-0800">Toxin</keyword>
<dbReference type="InterPro" id="IPR017853">
    <property type="entry name" value="GH"/>
</dbReference>
<evidence type="ECO:0000256" key="5">
    <source>
        <dbReference type="ARBA" id="ARBA00022737"/>
    </source>
</evidence>
<evidence type="ECO:0000313" key="9">
    <source>
        <dbReference type="EMBL" id="MBS0126444.1"/>
    </source>
</evidence>
<comment type="caution">
    <text evidence="9">The sequence shown here is derived from an EMBL/GenBank/DDBJ whole genome shotgun (WGS) entry which is preliminary data.</text>
</comment>
<feature type="region of interest" description="Disordered" evidence="8">
    <location>
        <begin position="699"/>
        <end position="734"/>
    </location>
</feature>
<name>A0A8J7WK23_9RHOB</name>
<evidence type="ECO:0000256" key="4">
    <source>
        <dbReference type="ARBA" id="ARBA00022656"/>
    </source>
</evidence>
<evidence type="ECO:0000256" key="2">
    <source>
        <dbReference type="ARBA" id="ARBA00004613"/>
    </source>
</evidence>
<dbReference type="RefSeq" id="WP_212538404.1">
    <property type="nucleotide sequence ID" value="NZ_JAGTUU010000009.1"/>
</dbReference>
<dbReference type="Proteomes" id="UP000681356">
    <property type="component" value="Unassembled WGS sequence"/>
</dbReference>
<dbReference type="Gene3D" id="2.150.10.10">
    <property type="entry name" value="Serralysin-like metalloprotease, C-terminal"/>
    <property type="match status" value="7"/>
</dbReference>
<dbReference type="Pfam" id="PF00353">
    <property type="entry name" value="HemolysinCabind"/>
    <property type="match status" value="8"/>
</dbReference>
<accession>A0A8J7WK23</accession>
<dbReference type="GO" id="GO:0005576">
    <property type="term" value="C:extracellular region"/>
    <property type="evidence" value="ECO:0007669"/>
    <property type="project" value="UniProtKB-SubCell"/>
</dbReference>
<dbReference type="PROSITE" id="PS00330">
    <property type="entry name" value="HEMOLYSIN_CALCIUM"/>
    <property type="match status" value="8"/>
</dbReference>